<reference evidence="2 3" key="1">
    <citation type="submission" date="2019-06" db="EMBL/GenBank/DDBJ databases">
        <title>Draft genomes of female and male turbot (Scophthalmus maximus).</title>
        <authorList>
            <person name="Xu H."/>
            <person name="Xu X.-W."/>
            <person name="Shao C."/>
            <person name="Chen S."/>
        </authorList>
    </citation>
    <scope>NUCLEOTIDE SEQUENCE [LARGE SCALE GENOMIC DNA]</scope>
    <source>
        <strain evidence="2">Ysfricsl-2016a</strain>
        <tissue evidence="2">Blood</tissue>
    </source>
</reference>
<evidence type="ECO:0000313" key="2">
    <source>
        <dbReference type="EMBL" id="KAF0022160.1"/>
    </source>
</evidence>
<dbReference type="EMBL" id="VEVO01000068">
    <property type="protein sequence ID" value="KAF0022160.1"/>
    <property type="molecule type" value="Genomic_DNA"/>
</dbReference>
<proteinExistence type="predicted"/>
<evidence type="ECO:0000256" key="1">
    <source>
        <dbReference type="SAM" id="MobiDB-lite"/>
    </source>
</evidence>
<gene>
    <name evidence="2" type="ORF">F2P81_025585</name>
</gene>
<organism evidence="2 3">
    <name type="scientific">Scophthalmus maximus</name>
    <name type="common">Turbot</name>
    <name type="synonym">Psetta maxima</name>
    <dbReference type="NCBI Taxonomy" id="52904"/>
    <lineage>
        <taxon>Eukaryota</taxon>
        <taxon>Metazoa</taxon>
        <taxon>Chordata</taxon>
        <taxon>Craniata</taxon>
        <taxon>Vertebrata</taxon>
        <taxon>Euteleostomi</taxon>
        <taxon>Actinopterygii</taxon>
        <taxon>Neopterygii</taxon>
        <taxon>Teleostei</taxon>
        <taxon>Neoteleostei</taxon>
        <taxon>Acanthomorphata</taxon>
        <taxon>Carangaria</taxon>
        <taxon>Pleuronectiformes</taxon>
        <taxon>Pleuronectoidei</taxon>
        <taxon>Scophthalmidae</taxon>
        <taxon>Scophthalmus</taxon>
    </lineage>
</organism>
<feature type="compositionally biased region" description="Polar residues" evidence="1">
    <location>
        <begin position="19"/>
        <end position="29"/>
    </location>
</feature>
<feature type="region of interest" description="Disordered" evidence="1">
    <location>
        <begin position="1"/>
        <end position="54"/>
    </location>
</feature>
<sequence length="119" mass="13097">MQSSPRRDGSPPPGFGNPLRQQPPTSTPGHLQRGALSAAAAASRSERFRVTSRRTGRWELQFPPFFPPAAALFPQLRNQILAGIQSFQSSAQRLKSGDPEYSNSLYKMNAFEKNQNGPV</sequence>
<dbReference type="AlphaFoldDB" id="A0A6A4RS18"/>
<protein>
    <submittedName>
        <fullName evidence="2">Uncharacterized protein</fullName>
    </submittedName>
</protein>
<name>A0A6A4RS18_SCOMX</name>
<comment type="caution">
    <text evidence="2">The sequence shown here is derived from an EMBL/GenBank/DDBJ whole genome shotgun (WGS) entry which is preliminary data.</text>
</comment>
<accession>A0A6A4RS18</accession>
<evidence type="ECO:0000313" key="3">
    <source>
        <dbReference type="Proteomes" id="UP000438429"/>
    </source>
</evidence>
<dbReference type="Proteomes" id="UP000438429">
    <property type="component" value="Unassembled WGS sequence"/>
</dbReference>